<dbReference type="EMBL" id="JBICBT010000548">
    <property type="protein sequence ID" value="KAL3110257.1"/>
    <property type="molecule type" value="Genomic_DNA"/>
</dbReference>
<protein>
    <recommendedName>
        <fullName evidence="4">NR LBD domain-containing protein</fullName>
    </recommendedName>
</protein>
<proteinExistence type="predicted"/>
<dbReference type="Pfam" id="PF00104">
    <property type="entry name" value="Hormone_recep"/>
    <property type="match status" value="1"/>
</dbReference>
<evidence type="ECO:0000256" key="3">
    <source>
        <dbReference type="ARBA" id="ARBA00023170"/>
    </source>
</evidence>
<keyword evidence="1" id="KW-0805">Transcription regulation</keyword>
<dbReference type="AlphaFoldDB" id="A0ABD2L4V1"/>
<dbReference type="SMART" id="SM00430">
    <property type="entry name" value="HOLI"/>
    <property type="match status" value="1"/>
</dbReference>
<sequence length="343" mass="38936">MPGIGAQRWPRTADVHLLKADFDFPIITEQQRLWQTDPASLSAKLHLASCKRCRLYKCLMVGINPQGICSTKFSSEQIMAFVERMKEHPEKSAVLKSAPEQKELINLIAIKNLLQIEEKVRRIRYSETPIPELFYTQCDTFESIFSRKLNLIELVNKFSTKPCQPAAIYIEKARQFGPFCIALCSNIAMPLFVLCNSFYSVQKNCDVCVMGMSEKLFCNAIQPFISLKLINEEFVLIRAIIYSHMVSPGLSDQAQKLLYNEAEKYSAVLMSFLQTNYGPAAGALRYVELMGLIECLFNAGAKYRRLLSYISNVLDPNFDKVFPPVLAKIGTKGPVESHQLFPY</sequence>
<dbReference type="Gene3D" id="1.10.565.10">
    <property type="entry name" value="Retinoid X Receptor"/>
    <property type="match status" value="1"/>
</dbReference>
<keyword evidence="2" id="KW-0804">Transcription</keyword>
<evidence type="ECO:0000313" key="6">
    <source>
        <dbReference type="Proteomes" id="UP001620626"/>
    </source>
</evidence>
<organism evidence="5 6">
    <name type="scientific">Heterodera trifolii</name>
    <dbReference type="NCBI Taxonomy" id="157864"/>
    <lineage>
        <taxon>Eukaryota</taxon>
        <taxon>Metazoa</taxon>
        <taxon>Ecdysozoa</taxon>
        <taxon>Nematoda</taxon>
        <taxon>Chromadorea</taxon>
        <taxon>Rhabditida</taxon>
        <taxon>Tylenchina</taxon>
        <taxon>Tylenchomorpha</taxon>
        <taxon>Tylenchoidea</taxon>
        <taxon>Heteroderidae</taxon>
        <taxon>Heteroderinae</taxon>
        <taxon>Heterodera</taxon>
    </lineage>
</organism>
<evidence type="ECO:0000313" key="5">
    <source>
        <dbReference type="EMBL" id="KAL3110257.1"/>
    </source>
</evidence>
<comment type="caution">
    <text evidence="5">The sequence shown here is derived from an EMBL/GenBank/DDBJ whole genome shotgun (WGS) entry which is preliminary data.</text>
</comment>
<keyword evidence="6" id="KW-1185">Reference proteome</keyword>
<dbReference type="InterPro" id="IPR050274">
    <property type="entry name" value="Nuclear_hormone_rcpt_NR2"/>
</dbReference>
<gene>
    <name evidence="5" type="ORF">niasHT_014975</name>
</gene>
<keyword evidence="3" id="KW-0675">Receptor</keyword>
<name>A0ABD2L4V1_9BILA</name>
<reference evidence="5 6" key="1">
    <citation type="submission" date="2024-10" db="EMBL/GenBank/DDBJ databases">
        <authorList>
            <person name="Kim D."/>
        </authorList>
    </citation>
    <scope>NUCLEOTIDE SEQUENCE [LARGE SCALE GENOMIC DNA]</scope>
    <source>
        <strain evidence="5">BH-2024</strain>
    </source>
</reference>
<evidence type="ECO:0000256" key="2">
    <source>
        <dbReference type="ARBA" id="ARBA00023163"/>
    </source>
</evidence>
<evidence type="ECO:0000256" key="1">
    <source>
        <dbReference type="ARBA" id="ARBA00023015"/>
    </source>
</evidence>
<feature type="domain" description="NR LBD" evidence="4">
    <location>
        <begin position="157"/>
        <end position="300"/>
    </location>
</feature>
<evidence type="ECO:0000259" key="4">
    <source>
        <dbReference type="SMART" id="SM00430"/>
    </source>
</evidence>
<accession>A0ABD2L4V1</accession>
<dbReference type="PANTHER" id="PTHR24083">
    <property type="entry name" value="NUCLEAR HORMONE RECEPTOR"/>
    <property type="match status" value="1"/>
</dbReference>
<dbReference type="InterPro" id="IPR000536">
    <property type="entry name" value="Nucl_hrmn_rcpt_lig-bd"/>
</dbReference>
<dbReference type="InterPro" id="IPR035500">
    <property type="entry name" value="NHR-like_dom_sf"/>
</dbReference>
<dbReference type="Proteomes" id="UP001620626">
    <property type="component" value="Unassembled WGS sequence"/>
</dbReference>
<dbReference type="SUPFAM" id="SSF48508">
    <property type="entry name" value="Nuclear receptor ligand-binding domain"/>
    <property type="match status" value="1"/>
</dbReference>